<comment type="caution">
    <text evidence="13">The sequence shown here is derived from an EMBL/GenBank/DDBJ whole genome shotgun (WGS) entry which is preliminary data.</text>
</comment>
<keyword evidence="3" id="KW-0021">Allosteric enzyme</keyword>
<dbReference type="RefSeq" id="WP_179569732.1">
    <property type="nucleotide sequence ID" value="NZ_JACSQX010000024.1"/>
</dbReference>
<dbReference type="InterPro" id="IPR039718">
    <property type="entry name" value="Rrm1"/>
</dbReference>
<dbReference type="Gene3D" id="3.20.70.20">
    <property type="match status" value="1"/>
</dbReference>
<evidence type="ECO:0000313" key="14">
    <source>
        <dbReference type="Proteomes" id="UP000695802"/>
    </source>
</evidence>
<accession>A0ABS3B7Z7</accession>
<dbReference type="Pfam" id="PF02867">
    <property type="entry name" value="Ribonuc_red_lgC"/>
    <property type="match status" value="1"/>
</dbReference>
<dbReference type="NCBIfam" id="TIGR02506">
    <property type="entry name" value="NrdE_NrdA"/>
    <property type="match status" value="1"/>
</dbReference>
<sequence>MSQTHSLPAAAPLDTADVDPTPAAAAAAQPDAAASEPSNDQRAVTWIVKDGGNRRMAFDRSRLQRTLDRIHAEFPQLDVADYERKAFAFVEKKESLSADEMVDYLIREAESRVDIATPEWEYFAARLYLHRLYKRASKNRFYDAGEKYGSYVGLQESLADRGVYSIDILKNYSKDELAEAGRMIDPERDKLFAYNGLYLLATRYLATDNSRKVYELPQERWLTIALYLMQDEKPRERRMQLVGEAYWALSNLYMTVATPTLANAGKIGGQLSSCFIDTVDDSLQGIYDSNTDVARVSKHGGGVGAYLGYVRSSGSAIRGVKNSSGGVVPWIKQLNNTAVSVDQLGQRKGAIAVYLDIWHRDIEAFLDLRLNNGDQRLRAHDVFTAVCVPDIFMEAVERRGEWYLFDPHEVKEVKGWYLQDFFDEKRGEGSFRARYEEVVADERIGRKVVKAIDMLKRIMVSQLETGNPFMFYRDEVNRMNPNKHQGMVYSSNLCTEILQNMSPTRVIQEMISGDQIVTTKQAGDFVVCNLSSVNLGRAVTAQPDLLSPDVLERLIRVQVRMLDNVIDLNDLPVPQATITNQKYRAIGLGTFGWHHLLAQKGIEWNSRQAEDYCDELYERINYLTIQASLALAKEKGAYKVFKGSDWQNGEYFSKRGYDSAEWQELAAQVSINGVRNAWMIAVAPNMSTAQIAGSTASIDPIYSAFYYEEKKDFRRPVVAPGLTVDTYPYYEKGAYRVDQFASVRQNARRQRHVDQSISFNFYVPSTIRASTLLDLHMTAWKEGLKTTYYVRSNDIDISECEWCSS</sequence>
<comment type="function">
    <text evidence="10">Provides the precursors necessary for DNA synthesis. Catalyzes the biosynthesis of deoxyribonucleotides from the corresponding ribonucleotides.</text>
</comment>
<dbReference type="SUPFAM" id="SSF51998">
    <property type="entry name" value="PFL-like glycyl radical enzymes"/>
    <property type="match status" value="1"/>
</dbReference>
<reference evidence="13 14" key="1">
    <citation type="submission" date="2021-02" db="EMBL/GenBank/DDBJ databases">
        <title>Taxonomically Unique Crown Gall-Associated Xanthomonas Stains Have Deficiency in Virulence Repertories.</title>
        <authorList>
            <person name="Mafakheri H."/>
            <person name="Taghavi S.M."/>
            <person name="Dimkic I."/>
            <person name="Nemanja K."/>
            <person name="Osdaghi E."/>
        </authorList>
    </citation>
    <scope>NUCLEOTIDE SEQUENCE [LARGE SCALE GENOMIC DNA]</scope>
    <source>
        <strain evidence="13 14">FX4</strain>
    </source>
</reference>
<dbReference type="Proteomes" id="UP000695802">
    <property type="component" value="Unassembled WGS sequence"/>
</dbReference>
<comment type="similarity">
    <text evidence="1 10">Belongs to the ribonucleoside diphosphate reductase large chain family.</text>
</comment>
<dbReference type="InterPro" id="IPR013346">
    <property type="entry name" value="NrdE_NrdA_C"/>
</dbReference>
<feature type="region of interest" description="Disordered" evidence="11">
    <location>
        <begin position="1"/>
        <end position="43"/>
    </location>
</feature>
<dbReference type="PROSITE" id="PS00089">
    <property type="entry name" value="RIBORED_LARGE"/>
    <property type="match status" value="1"/>
</dbReference>
<evidence type="ECO:0000259" key="12">
    <source>
        <dbReference type="PROSITE" id="PS51161"/>
    </source>
</evidence>
<dbReference type="PROSITE" id="PS51161">
    <property type="entry name" value="ATP_CONE"/>
    <property type="match status" value="1"/>
</dbReference>
<evidence type="ECO:0000256" key="3">
    <source>
        <dbReference type="ARBA" id="ARBA00022533"/>
    </source>
</evidence>
<evidence type="ECO:0000256" key="4">
    <source>
        <dbReference type="ARBA" id="ARBA00022741"/>
    </source>
</evidence>
<feature type="compositionally biased region" description="Low complexity" evidence="11">
    <location>
        <begin position="8"/>
        <end position="34"/>
    </location>
</feature>
<dbReference type="GO" id="GO:0004748">
    <property type="term" value="F:ribonucleoside-diphosphate reductase activity, thioredoxin disulfide as acceptor"/>
    <property type="evidence" value="ECO:0007669"/>
    <property type="project" value="UniProtKB-EC"/>
</dbReference>
<organism evidence="13 14">
    <name type="scientific">Xanthomonas bonasiae</name>
    <dbReference type="NCBI Taxonomy" id="2810351"/>
    <lineage>
        <taxon>Bacteria</taxon>
        <taxon>Pseudomonadati</taxon>
        <taxon>Pseudomonadota</taxon>
        <taxon>Gammaproteobacteria</taxon>
        <taxon>Lysobacterales</taxon>
        <taxon>Lysobacteraceae</taxon>
        <taxon>Xanthomonas</taxon>
    </lineage>
</organism>
<evidence type="ECO:0000256" key="11">
    <source>
        <dbReference type="SAM" id="MobiDB-lite"/>
    </source>
</evidence>
<dbReference type="InterPro" id="IPR005144">
    <property type="entry name" value="ATP-cone_dom"/>
</dbReference>
<dbReference type="PRINTS" id="PR01183">
    <property type="entry name" value="RIBORDTASEM1"/>
</dbReference>
<dbReference type="InterPro" id="IPR000788">
    <property type="entry name" value="RNR_lg_C"/>
</dbReference>
<dbReference type="PANTHER" id="PTHR11573:SF6">
    <property type="entry name" value="RIBONUCLEOSIDE-DIPHOSPHATE REDUCTASE LARGE SUBUNIT"/>
    <property type="match status" value="1"/>
</dbReference>
<name>A0ABS3B7Z7_9XANT</name>
<evidence type="ECO:0000256" key="2">
    <source>
        <dbReference type="ARBA" id="ARBA00012274"/>
    </source>
</evidence>
<evidence type="ECO:0000256" key="6">
    <source>
        <dbReference type="ARBA" id="ARBA00023002"/>
    </source>
</evidence>
<keyword evidence="6 10" id="KW-0560">Oxidoreductase</keyword>
<keyword evidence="7 10" id="KW-0215">Deoxyribonucleotide synthesis</keyword>
<dbReference type="CDD" id="cd01679">
    <property type="entry name" value="RNR_I"/>
    <property type="match status" value="1"/>
</dbReference>
<proteinExistence type="inferred from homology"/>
<evidence type="ECO:0000256" key="1">
    <source>
        <dbReference type="ARBA" id="ARBA00010406"/>
    </source>
</evidence>
<protein>
    <recommendedName>
        <fullName evidence="2 10">Ribonucleoside-diphosphate reductase</fullName>
        <ecNumber evidence="2 10">1.17.4.1</ecNumber>
    </recommendedName>
</protein>
<evidence type="ECO:0000256" key="10">
    <source>
        <dbReference type="RuleBase" id="RU003410"/>
    </source>
</evidence>
<dbReference type="EMBL" id="JAFIWB010000028">
    <property type="protein sequence ID" value="MBN6104351.1"/>
    <property type="molecule type" value="Genomic_DNA"/>
</dbReference>
<dbReference type="PANTHER" id="PTHR11573">
    <property type="entry name" value="RIBONUCLEOSIDE-DIPHOSPHATE REDUCTASE LARGE CHAIN"/>
    <property type="match status" value="1"/>
</dbReference>
<dbReference type="NCBIfam" id="NF006665">
    <property type="entry name" value="PRK09209.1"/>
    <property type="match status" value="1"/>
</dbReference>
<dbReference type="InterPro" id="IPR013509">
    <property type="entry name" value="RNR_lsu_N"/>
</dbReference>
<evidence type="ECO:0000256" key="8">
    <source>
        <dbReference type="ARBA" id="ARBA00047754"/>
    </source>
</evidence>
<evidence type="ECO:0000256" key="5">
    <source>
        <dbReference type="ARBA" id="ARBA00022840"/>
    </source>
</evidence>
<dbReference type="InterPro" id="IPR008926">
    <property type="entry name" value="RNR_R1-su_N"/>
</dbReference>
<evidence type="ECO:0000256" key="9">
    <source>
        <dbReference type="PROSITE-ProRule" id="PRU00492"/>
    </source>
</evidence>
<dbReference type="Pfam" id="PF00317">
    <property type="entry name" value="Ribonuc_red_lgN"/>
    <property type="match status" value="1"/>
</dbReference>
<dbReference type="SUPFAM" id="SSF48168">
    <property type="entry name" value="R1 subunit of ribonucleotide reductase, N-terminal domain"/>
    <property type="match status" value="1"/>
</dbReference>
<keyword evidence="4 9" id="KW-0547">Nucleotide-binding</keyword>
<gene>
    <name evidence="13" type="ORF">JR064_19490</name>
</gene>
<evidence type="ECO:0000313" key="13">
    <source>
        <dbReference type="EMBL" id="MBN6104351.1"/>
    </source>
</evidence>
<dbReference type="EC" id="1.17.4.1" evidence="2 10"/>
<comment type="catalytic activity">
    <reaction evidence="8 10">
        <text>a 2'-deoxyribonucleoside 5'-diphosphate + [thioredoxin]-disulfide + H2O = a ribonucleoside 5'-diphosphate + [thioredoxin]-dithiol</text>
        <dbReference type="Rhea" id="RHEA:23252"/>
        <dbReference type="Rhea" id="RHEA-COMP:10698"/>
        <dbReference type="Rhea" id="RHEA-COMP:10700"/>
        <dbReference type="ChEBI" id="CHEBI:15377"/>
        <dbReference type="ChEBI" id="CHEBI:29950"/>
        <dbReference type="ChEBI" id="CHEBI:50058"/>
        <dbReference type="ChEBI" id="CHEBI:57930"/>
        <dbReference type="ChEBI" id="CHEBI:73316"/>
        <dbReference type="EC" id="1.17.4.1"/>
    </reaction>
</comment>
<feature type="domain" description="ATP-cone" evidence="12">
    <location>
        <begin position="45"/>
        <end position="138"/>
    </location>
</feature>
<keyword evidence="5 9" id="KW-0067">ATP-binding</keyword>
<keyword evidence="14" id="KW-1185">Reference proteome</keyword>
<evidence type="ECO:0000256" key="7">
    <source>
        <dbReference type="ARBA" id="ARBA00023116"/>
    </source>
</evidence>